<reference evidence="1" key="1">
    <citation type="submission" date="2020-05" db="EMBL/GenBank/DDBJ databases">
        <title>Mycena genomes resolve the evolution of fungal bioluminescence.</title>
        <authorList>
            <person name="Tsai I.J."/>
        </authorList>
    </citation>
    <scope>NUCLEOTIDE SEQUENCE</scope>
    <source>
        <strain evidence="1">CCC161011</strain>
    </source>
</reference>
<name>A0A8H6YVL0_9AGAR</name>
<dbReference type="EMBL" id="JACAZI010000003">
    <property type="protein sequence ID" value="KAF7366029.1"/>
    <property type="molecule type" value="Genomic_DNA"/>
</dbReference>
<dbReference type="OrthoDB" id="410701at2759"/>
<accession>A0A8H6YVL0</accession>
<dbReference type="Gene3D" id="3.90.226.10">
    <property type="entry name" value="2-enoyl-CoA Hydratase, Chain A, domain 1"/>
    <property type="match status" value="1"/>
</dbReference>
<dbReference type="Proteomes" id="UP000620124">
    <property type="component" value="Unassembled WGS sequence"/>
</dbReference>
<dbReference type="AlphaFoldDB" id="A0A8H6YVL0"/>
<keyword evidence="2" id="KW-1185">Reference proteome</keyword>
<protein>
    <submittedName>
        <fullName evidence="1">Uncharacterized protein</fullName>
    </submittedName>
</protein>
<dbReference type="InterPro" id="IPR029045">
    <property type="entry name" value="ClpP/crotonase-like_dom_sf"/>
</dbReference>
<evidence type="ECO:0000313" key="2">
    <source>
        <dbReference type="Proteomes" id="UP000620124"/>
    </source>
</evidence>
<proteinExistence type="predicted"/>
<organism evidence="1 2">
    <name type="scientific">Mycena venus</name>
    <dbReference type="NCBI Taxonomy" id="2733690"/>
    <lineage>
        <taxon>Eukaryota</taxon>
        <taxon>Fungi</taxon>
        <taxon>Dikarya</taxon>
        <taxon>Basidiomycota</taxon>
        <taxon>Agaricomycotina</taxon>
        <taxon>Agaricomycetes</taxon>
        <taxon>Agaricomycetidae</taxon>
        <taxon>Agaricales</taxon>
        <taxon>Marasmiineae</taxon>
        <taxon>Mycenaceae</taxon>
        <taxon>Mycena</taxon>
    </lineage>
</organism>
<sequence>MRRLPSSRDARGVGNEFLLSCDLRCMVGSPGVLLSQLDNGLGAGGSIYLSHLIGRGRAFEYLLFCADVDARPAERVGWANRAFRTRPSCTRTCNNLQNALRCLFPAAGIVKTKQGINATSRSPTKVIIEDAQDVIVCLVSAPEGQAIAEKFIKATNNQSSVPLELNYGEEIVNFYKN</sequence>
<comment type="caution">
    <text evidence="1">The sequence shown here is derived from an EMBL/GenBank/DDBJ whole genome shotgun (WGS) entry which is preliminary data.</text>
</comment>
<dbReference type="SUPFAM" id="SSF52096">
    <property type="entry name" value="ClpP/crotonase"/>
    <property type="match status" value="1"/>
</dbReference>
<gene>
    <name evidence="1" type="ORF">MVEN_00478800</name>
</gene>
<evidence type="ECO:0000313" key="1">
    <source>
        <dbReference type="EMBL" id="KAF7366029.1"/>
    </source>
</evidence>